<gene>
    <name evidence="1" type="ORF">NT6N_03760</name>
</gene>
<accession>A0AAT9FH69</accession>
<dbReference type="EMBL" id="AP026866">
    <property type="protein sequence ID" value="BDS05336.1"/>
    <property type="molecule type" value="Genomic_DNA"/>
</dbReference>
<dbReference type="AlphaFoldDB" id="A0AAT9FH69"/>
<reference evidence="1" key="1">
    <citation type="submission" date="2024-07" db="EMBL/GenBank/DDBJ databases">
        <title>Complete genome sequence of Verrucomicrobiaceae bacterium NT6N.</title>
        <authorList>
            <person name="Huang C."/>
            <person name="Takami H."/>
            <person name="Hamasaki K."/>
        </authorList>
    </citation>
    <scope>NUCLEOTIDE SEQUENCE</scope>
    <source>
        <strain evidence="1">NT6N</strain>
    </source>
</reference>
<sequence length="149" mass="17222">MKTILATLATIIVSFAALPEKAEAAPHPHHIGHSYTYCSGHAPCGCRVYKRRIIVGYDCYHRPIYRYYSVPVVHRCHRYCAPALWSSWPPRQSSPVPRHLYHPWSPWLDHRPPIVTLHPDLITPQGGPSWLSLFYFWPILSLNLTAMRE</sequence>
<dbReference type="KEGG" id="osu:NT6N_03760"/>
<protein>
    <submittedName>
        <fullName evidence="1">Uncharacterized protein</fullName>
    </submittedName>
</protein>
<proteinExistence type="predicted"/>
<evidence type="ECO:0000313" key="1">
    <source>
        <dbReference type="EMBL" id="BDS05336.1"/>
    </source>
</evidence>
<name>A0AAT9FH69_9BACT</name>
<organism evidence="1">
    <name type="scientific">Oceaniferula spumae</name>
    <dbReference type="NCBI Taxonomy" id="2979115"/>
    <lineage>
        <taxon>Bacteria</taxon>
        <taxon>Pseudomonadati</taxon>
        <taxon>Verrucomicrobiota</taxon>
        <taxon>Verrucomicrobiia</taxon>
        <taxon>Verrucomicrobiales</taxon>
        <taxon>Verrucomicrobiaceae</taxon>
        <taxon>Oceaniferula</taxon>
    </lineage>
</organism>